<protein>
    <submittedName>
        <fullName evidence="2">Uncharacterized protein</fullName>
    </submittedName>
</protein>
<reference evidence="2 3" key="1">
    <citation type="submission" date="2015-07" db="EMBL/GenBank/DDBJ databases">
        <title>Comparative genomics of the Sigatoka disease complex on banana suggests a link between parallel evolutionary changes in Pseudocercospora fijiensis and Pseudocercospora eumusae and increased virulence on the banana host.</title>
        <authorList>
            <person name="Chang T.-C."/>
            <person name="Salvucci A."/>
            <person name="Crous P.W."/>
            <person name="Stergiopoulos I."/>
        </authorList>
    </citation>
    <scope>NUCLEOTIDE SEQUENCE [LARGE SCALE GENOMIC DNA]</scope>
    <source>
        <strain evidence="2 3">CBS 116634</strain>
    </source>
</reference>
<evidence type="ECO:0000313" key="2">
    <source>
        <dbReference type="EMBL" id="KXT16087.1"/>
    </source>
</evidence>
<dbReference type="Proteomes" id="UP000073492">
    <property type="component" value="Unassembled WGS sequence"/>
</dbReference>
<proteinExistence type="predicted"/>
<evidence type="ECO:0000256" key="1">
    <source>
        <dbReference type="SAM" id="MobiDB-lite"/>
    </source>
</evidence>
<accession>A0A139IMP5</accession>
<feature type="compositionally biased region" description="Polar residues" evidence="1">
    <location>
        <begin position="88"/>
        <end position="99"/>
    </location>
</feature>
<keyword evidence="3" id="KW-1185">Reference proteome</keyword>
<organism evidence="2 3">
    <name type="scientific">Pseudocercospora musae</name>
    <dbReference type="NCBI Taxonomy" id="113226"/>
    <lineage>
        <taxon>Eukaryota</taxon>
        <taxon>Fungi</taxon>
        <taxon>Dikarya</taxon>
        <taxon>Ascomycota</taxon>
        <taxon>Pezizomycotina</taxon>
        <taxon>Dothideomycetes</taxon>
        <taxon>Dothideomycetidae</taxon>
        <taxon>Mycosphaerellales</taxon>
        <taxon>Mycosphaerellaceae</taxon>
        <taxon>Pseudocercospora</taxon>
    </lineage>
</organism>
<feature type="compositionally biased region" description="Basic residues" evidence="1">
    <location>
        <begin position="107"/>
        <end position="122"/>
    </location>
</feature>
<feature type="region of interest" description="Disordered" evidence="1">
    <location>
        <begin position="88"/>
        <end position="249"/>
    </location>
</feature>
<comment type="caution">
    <text evidence="2">The sequence shown here is derived from an EMBL/GenBank/DDBJ whole genome shotgun (WGS) entry which is preliminary data.</text>
</comment>
<name>A0A139IMP5_9PEZI</name>
<feature type="compositionally biased region" description="Basic and acidic residues" evidence="1">
    <location>
        <begin position="240"/>
        <end position="249"/>
    </location>
</feature>
<evidence type="ECO:0000313" key="3">
    <source>
        <dbReference type="Proteomes" id="UP000073492"/>
    </source>
</evidence>
<feature type="region of interest" description="Disordered" evidence="1">
    <location>
        <begin position="1"/>
        <end position="20"/>
    </location>
</feature>
<gene>
    <name evidence="2" type="ORF">AC579_7123</name>
</gene>
<dbReference type="EMBL" id="LFZO01000045">
    <property type="protein sequence ID" value="KXT16087.1"/>
    <property type="molecule type" value="Genomic_DNA"/>
</dbReference>
<sequence>MSLHGFTPPPLPNSSPQAGMTQPASALYLYKSLMEESAYDDQNNTLPYGWIRRTETHTWTTFVNHRTGQQERVCPNLCSPHATHTVSLSTPSLATTHTPDTMPFPSRGRHRRRARRSGRKSASRGGNDDPHASNKSQTSPALHEDDEFDHIFKEARGKARTSQAFGSAPPPDPTLDAMEPSAAPTLAPLSEFAQTATEWPPETTSDHPPARVQAIQKSRGPNKRPFEDYSAGNEGAEAELPDKKILRKQ</sequence>
<dbReference type="AlphaFoldDB" id="A0A139IMP5"/>